<dbReference type="InterPro" id="IPR036271">
    <property type="entry name" value="Tet_transcr_reg_TetR-rel_C_sf"/>
</dbReference>
<gene>
    <name evidence="6" type="ORF">K1W69_03895</name>
</gene>
<proteinExistence type="predicted"/>
<dbReference type="GO" id="GO:0003700">
    <property type="term" value="F:DNA-binding transcription factor activity"/>
    <property type="evidence" value="ECO:0007669"/>
    <property type="project" value="TreeGrafter"/>
</dbReference>
<dbReference type="Gene3D" id="1.10.357.10">
    <property type="entry name" value="Tetracycline Repressor, domain 2"/>
    <property type="match status" value="1"/>
</dbReference>
<evidence type="ECO:0000256" key="2">
    <source>
        <dbReference type="ARBA" id="ARBA00023125"/>
    </source>
</evidence>
<evidence type="ECO:0000313" key="7">
    <source>
        <dbReference type="Proteomes" id="UP001196509"/>
    </source>
</evidence>
<sequence>MSSKRWNNAVAGREEQRHRKQQAVLAAGAKLFIEKGYDKTSLDDIASALNVTKRALYYYFDSKDEILFDCHRQGLRFVEDIIDRSLDRSVPVLERISSLVGEYTEWVNSDFGACLVLIPDSSMTRERSDYLRKAKARLDHRVRELITEGIADGTIRECSPALTTAAIFGALNWIPFWHRNTSDAKTLQVKQEFTTFIENGLKKHPEVASVGREDF</sequence>
<comment type="caution">
    <text evidence="6">The sequence shown here is derived from an EMBL/GenBank/DDBJ whole genome shotgun (WGS) entry which is preliminary data.</text>
</comment>
<keyword evidence="2 4" id="KW-0238">DNA-binding</keyword>
<dbReference type="Pfam" id="PF00440">
    <property type="entry name" value="TetR_N"/>
    <property type="match status" value="1"/>
</dbReference>
<dbReference type="InterPro" id="IPR023772">
    <property type="entry name" value="DNA-bd_HTH_TetR-type_CS"/>
</dbReference>
<feature type="domain" description="HTH tetR-type" evidence="5">
    <location>
        <begin position="18"/>
        <end position="78"/>
    </location>
</feature>
<dbReference type="Proteomes" id="UP001196509">
    <property type="component" value="Unassembled WGS sequence"/>
</dbReference>
<dbReference type="InterPro" id="IPR041490">
    <property type="entry name" value="KstR2_TetR_C"/>
</dbReference>
<evidence type="ECO:0000256" key="4">
    <source>
        <dbReference type="PROSITE-ProRule" id="PRU00335"/>
    </source>
</evidence>
<dbReference type="InterPro" id="IPR050109">
    <property type="entry name" value="HTH-type_TetR-like_transc_reg"/>
</dbReference>
<dbReference type="PRINTS" id="PR00455">
    <property type="entry name" value="HTHTETR"/>
</dbReference>
<dbReference type="PROSITE" id="PS01081">
    <property type="entry name" value="HTH_TETR_1"/>
    <property type="match status" value="1"/>
</dbReference>
<dbReference type="InterPro" id="IPR009057">
    <property type="entry name" value="Homeodomain-like_sf"/>
</dbReference>
<dbReference type="InterPro" id="IPR001647">
    <property type="entry name" value="HTH_TetR"/>
</dbReference>
<reference evidence="6" key="1">
    <citation type="submission" date="2021-08" db="EMBL/GenBank/DDBJ databases">
        <title>Hoeflea bacterium WL0058 sp. nov., isolated from the sediment.</title>
        <authorList>
            <person name="Wang L."/>
            <person name="Zhang D."/>
        </authorList>
    </citation>
    <scope>NUCLEOTIDE SEQUENCE</scope>
    <source>
        <strain evidence="6">WL0058</strain>
    </source>
</reference>
<dbReference type="RefSeq" id="WP_220227014.1">
    <property type="nucleotide sequence ID" value="NZ_JAICBX010000001.1"/>
</dbReference>
<keyword evidence="3" id="KW-0804">Transcription</keyword>
<keyword evidence="7" id="KW-1185">Reference proteome</keyword>
<feature type="DNA-binding region" description="H-T-H motif" evidence="4">
    <location>
        <begin position="41"/>
        <end position="60"/>
    </location>
</feature>
<dbReference type="PROSITE" id="PS50977">
    <property type="entry name" value="HTH_TETR_2"/>
    <property type="match status" value="1"/>
</dbReference>
<keyword evidence="1" id="KW-0805">Transcription regulation</keyword>
<dbReference type="PANTHER" id="PTHR30055">
    <property type="entry name" value="HTH-TYPE TRANSCRIPTIONAL REGULATOR RUTR"/>
    <property type="match status" value="1"/>
</dbReference>
<dbReference type="AlphaFoldDB" id="A0AAE3D028"/>
<dbReference type="Pfam" id="PF17932">
    <property type="entry name" value="TetR_C_24"/>
    <property type="match status" value="1"/>
</dbReference>
<dbReference type="GO" id="GO:0000976">
    <property type="term" value="F:transcription cis-regulatory region binding"/>
    <property type="evidence" value="ECO:0007669"/>
    <property type="project" value="TreeGrafter"/>
</dbReference>
<evidence type="ECO:0000256" key="3">
    <source>
        <dbReference type="ARBA" id="ARBA00023163"/>
    </source>
</evidence>
<name>A0AAE3D028_9HYPH</name>
<protein>
    <submittedName>
        <fullName evidence="6">TetR/AcrR family transcriptional regulator</fullName>
    </submittedName>
</protein>
<organism evidence="6 7">
    <name type="scientific">Flavimaribacter sediminis</name>
    <dbReference type="NCBI Taxonomy" id="2865987"/>
    <lineage>
        <taxon>Bacteria</taxon>
        <taxon>Pseudomonadati</taxon>
        <taxon>Pseudomonadota</taxon>
        <taxon>Alphaproteobacteria</taxon>
        <taxon>Hyphomicrobiales</taxon>
        <taxon>Rhizobiaceae</taxon>
        <taxon>Flavimaribacter</taxon>
    </lineage>
</organism>
<dbReference type="Gene3D" id="1.10.10.60">
    <property type="entry name" value="Homeodomain-like"/>
    <property type="match status" value="1"/>
</dbReference>
<dbReference type="PANTHER" id="PTHR30055:SF234">
    <property type="entry name" value="HTH-TYPE TRANSCRIPTIONAL REGULATOR BETI"/>
    <property type="match status" value="1"/>
</dbReference>
<dbReference type="SUPFAM" id="SSF46689">
    <property type="entry name" value="Homeodomain-like"/>
    <property type="match status" value="1"/>
</dbReference>
<accession>A0AAE3D028</accession>
<evidence type="ECO:0000313" key="6">
    <source>
        <dbReference type="EMBL" id="MBW8636321.1"/>
    </source>
</evidence>
<dbReference type="SUPFAM" id="SSF48498">
    <property type="entry name" value="Tetracyclin repressor-like, C-terminal domain"/>
    <property type="match status" value="1"/>
</dbReference>
<evidence type="ECO:0000256" key="1">
    <source>
        <dbReference type="ARBA" id="ARBA00023015"/>
    </source>
</evidence>
<dbReference type="EMBL" id="JAICBX010000001">
    <property type="protein sequence ID" value="MBW8636321.1"/>
    <property type="molecule type" value="Genomic_DNA"/>
</dbReference>
<evidence type="ECO:0000259" key="5">
    <source>
        <dbReference type="PROSITE" id="PS50977"/>
    </source>
</evidence>